<dbReference type="InterPro" id="IPR017441">
    <property type="entry name" value="Protein_kinase_ATP_BS"/>
</dbReference>
<sequence length="1093" mass="122562">MSKKYESTNVSEVEGHISQKYEIKRRLGKGAYGIVWKAVDRQTGEIVAVKKIFDAFRNRTDAQEFGDHPNIVKLLNVIRAQNDKDIYLIFEYMDSDLHAVIKKGTLLKDIHKRYVMYQLFKAIKYLHSGNVIHRDQKPSNVLLDTDCVVKLCDFGLARSLNQIQEDSGNPALTEYVATRWYRAPEILLGSTRYTKGVDMWSLGCILGEMLLGKAVFPGTSTINQIEKIMSAIPHPSPEDILAIKSEYGSSVIQRMLLKPQVPLEDLLQPSMPPDALDLLRGLLVFNPDKRLTAEQALQHPYVARFHNPAKEPSFYYDVVLPVEDDVQLSVVQYRNKLYEMILERRTNQGMLRLIHPKDRDCVSSGEKPSVNVKVEKGPVEVNGDGDVEGEPQDEKTDEKNHVPSHVSVTKPGPVNASTLPAVEKTSPLASPGLGKPTYNPITHAPNNFVRSTAGLPLYYHSTAASRKLLGQTSNGNVTTSPTEGTNANTSMDQILQRGRSAPVAHNRSFSLTINQTHNNPLVRKDEPPLSSGLCVTSARLNERFNPQVRETRPPPRFSKKVFQSNCNVAAAGDPRAKLGSYSQAYGTINKTELDNLLRSRPCNNQATGGPYAPAAGYGQPGFAQAGPGFAPGPYPQMPYPQMPYPQGPYPQGPYQQGPPQPGFPGDPTVPAGSPGYHGDGPPSYYDNEEFNNSGFEDKTIRQAFIRKVFMVLTVQLMVTFSFVAIFTFVDEAKTFVRHNPWTYYVSYAVFFVSLIVLSCCGEFRRKHPWNLIALSVLTLSLSYMVGMIASFYDTETVIMAVGITAVVCFTVVLFSLQSKYDFTSCRGVLFVCLIVLLLFSILCIFIRHRILHIVYASLGALLFTCFLAVDTQLLLGNKKLSLSPEEYIFAALNLYTDIINIFLYILAIVGRSRFNIEDMVNVTPLIGGEATPEPKVDQLMSKLRRLQQGKPRELSVPYFRLRVEFALVSLVPDVVVLGYISVQTEASELEEIYKEKEEFCRNLQFQCEESEQDSDRMRFEKQLHQLIEQHKNLHSIFTPERLPNEIENTENAKSQLISAEQLKLAQLHRLNEELEDVREQRQLGTAAADTLEK</sequence>
<dbReference type="InterPro" id="IPR006214">
    <property type="entry name" value="Bax_inhibitor_1-related"/>
</dbReference>
<dbReference type="Pfam" id="PF15233">
    <property type="entry name" value="SYCE1"/>
    <property type="match status" value="1"/>
</dbReference>
<dbReference type="GO" id="GO:0004672">
    <property type="term" value="F:protein kinase activity"/>
    <property type="evidence" value="ECO:0007669"/>
    <property type="project" value="InterPro"/>
</dbReference>
<dbReference type="SUPFAM" id="SSF56112">
    <property type="entry name" value="Protein kinase-like (PK-like)"/>
    <property type="match status" value="1"/>
</dbReference>
<feature type="transmembrane region" description="Helical" evidence="13">
    <location>
        <begin position="741"/>
        <end position="759"/>
    </location>
</feature>
<proteinExistence type="inferred from homology"/>
<evidence type="ECO:0000256" key="5">
    <source>
        <dbReference type="ARBA" id="ARBA00022840"/>
    </source>
</evidence>
<keyword evidence="3 13" id="KW-0812">Transmembrane</keyword>
<feature type="domain" description="Protein kinase" evidence="14">
    <location>
        <begin position="21"/>
        <end position="302"/>
    </location>
</feature>
<reference evidence="15 16" key="1">
    <citation type="submission" date="2019-06" db="EMBL/GenBank/DDBJ databases">
        <title>Draft genomes of female and male turbot (Scophthalmus maximus).</title>
        <authorList>
            <person name="Xu H."/>
            <person name="Xu X.-W."/>
            <person name="Shao C."/>
            <person name="Chen S."/>
        </authorList>
    </citation>
    <scope>NUCLEOTIDE SEQUENCE [LARGE SCALE GENOMIC DNA]</scope>
    <source>
        <strain evidence="15">Ysfricsl-2016a</strain>
        <tissue evidence="15">Blood</tissue>
    </source>
</reference>
<feature type="region of interest" description="Disordered" evidence="12">
    <location>
        <begin position="628"/>
        <end position="683"/>
    </location>
</feature>
<dbReference type="Proteomes" id="UP000438429">
    <property type="component" value="Unassembled WGS sequence"/>
</dbReference>
<dbReference type="EMBL" id="VEVO01000021">
    <property type="protein sequence ID" value="KAF0024832.1"/>
    <property type="molecule type" value="Genomic_DNA"/>
</dbReference>
<gene>
    <name evidence="15" type="ORF">F2P81_023634</name>
</gene>
<keyword evidence="9" id="KW-0469">Meiosis</keyword>
<evidence type="ECO:0000256" key="9">
    <source>
        <dbReference type="ARBA" id="ARBA00023254"/>
    </source>
</evidence>
<feature type="compositionally biased region" description="Basic and acidic residues" evidence="12">
    <location>
        <begin position="392"/>
        <end position="401"/>
    </location>
</feature>
<dbReference type="InterPro" id="IPR026676">
    <property type="entry name" value="SYCE1"/>
</dbReference>
<dbReference type="PROSITE" id="PS00107">
    <property type="entry name" value="PROTEIN_KINASE_ATP"/>
    <property type="match status" value="1"/>
</dbReference>
<dbReference type="GO" id="GO:0000795">
    <property type="term" value="C:synaptonemal complex"/>
    <property type="evidence" value="ECO:0007669"/>
    <property type="project" value="InterPro"/>
</dbReference>
<feature type="transmembrane region" description="Helical" evidence="13">
    <location>
        <begin position="887"/>
        <end position="909"/>
    </location>
</feature>
<dbReference type="Pfam" id="PF01027">
    <property type="entry name" value="Bax1-I"/>
    <property type="match status" value="1"/>
</dbReference>
<feature type="transmembrane region" description="Helical" evidence="13">
    <location>
        <begin position="771"/>
        <end position="791"/>
    </location>
</feature>
<evidence type="ECO:0000256" key="13">
    <source>
        <dbReference type="SAM" id="Phobius"/>
    </source>
</evidence>
<dbReference type="GO" id="GO:0005524">
    <property type="term" value="F:ATP binding"/>
    <property type="evidence" value="ECO:0007669"/>
    <property type="project" value="UniProtKB-UniRule"/>
</dbReference>
<keyword evidence="7 11" id="KW-0175">Coiled coil</keyword>
<keyword evidence="5 10" id="KW-0067">ATP-binding</keyword>
<accession>A0A6A4S070</accession>
<feature type="transmembrane region" description="Helical" evidence="13">
    <location>
        <begin position="708"/>
        <end position="729"/>
    </location>
</feature>
<evidence type="ECO:0000256" key="1">
    <source>
        <dbReference type="ARBA" id="ARBA00004141"/>
    </source>
</evidence>
<evidence type="ECO:0000313" key="15">
    <source>
        <dbReference type="EMBL" id="KAF0024832.1"/>
    </source>
</evidence>
<organism evidence="15 16">
    <name type="scientific">Scophthalmus maximus</name>
    <name type="common">Turbot</name>
    <name type="synonym">Psetta maxima</name>
    <dbReference type="NCBI Taxonomy" id="52904"/>
    <lineage>
        <taxon>Eukaryota</taxon>
        <taxon>Metazoa</taxon>
        <taxon>Chordata</taxon>
        <taxon>Craniata</taxon>
        <taxon>Vertebrata</taxon>
        <taxon>Euteleostomi</taxon>
        <taxon>Actinopterygii</taxon>
        <taxon>Neopterygii</taxon>
        <taxon>Teleostei</taxon>
        <taxon>Neoteleostei</taxon>
        <taxon>Acanthomorphata</taxon>
        <taxon>Carangaria</taxon>
        <taxon>Pleuronectiformes</taxon>
        <taxon>Pleuronectoidei</taxon>
        <taxon>Scophthalmidae</taxon>
        <taxon>Scophthalmus</taxon>
    </lineage>
</organism>
<keyword evidence="8 13" id="KW-0472">Membrane</keyword>
<evidence type="ECO:0000256" key="10">
    <source>
        <dbReference type="PROSITE-ProRule" id="PRU10141"/>
    </source>
</evidence>
<keyword evidence="4 10" id="KW-0547">Nucleotide-binding</keyword>
<dbReference type="GO" id="GO:0007130">
    <property type="term" value="P:synaptonemal complex assembly"/>
    <property type="evidence" value="ECO:0007669"/>
    <property type="project" value="InterPro"/>
</dbReference>
<dbReference type="CDD" id="cd07852">
    <property type="entry name" value="STKc_MAPK15-like"/>
    <property type="match status" value="1"/>
</dbReference>
<dbReference type="AlphaFoldDB" id="A0A6A4S070"/>
<evidence type="ECO:0000256" key="11">
    <source>
        <dbReference type="SAM" id="Coils"/>
    </source>
</evidence>
<protein>
    <recommendedName>
        <fullName evidence="14">Protein kinase domain-containing protein</fullName>
    </recommendedName>
</protein>
<feature type="transmembrane region" description="Helical" evidence="13">
    <location>
        <begin position="797"/>
        <end position="816"/>
    </location>
</feature>
<dbReference type="Gene3D" id="1.10.510.10">
    <property type="entry name" value="Transferase(Phosphotransferase) domain 1"/>
    <property type="match status" value="1"/>
</dbReference>
<comment type="similarity">
    <text evidence="2">Belongs to the SYCE family.</text>
</comment>
<keyword evidence="6 13" id="KW-1133">Transmembrane helix</keyword>
<dbReference type="Gene3D" id="3.30.200.20">
    <property type="entry name" value="Phosphorylase Kinase, domain 1"/>
    <property type="match status" value="1"/>
</dbReference>
<evidence type="ECO:0000313" key="16">
    <source>
        <dbReference type="Proteomes" id="UP000438429"/>
    </source>
</evidence>
<evidence type="ECO:0000256" key="6">
    <source>
        <dbReference type="ARBA" id="ARBA00022989"/>
    </source>
</evidence>
<dbReference type="Pfam" id="PF00069">
    <property type="entry name" value="Pkinase"/>
    <property type="match status" value="1"/>
</dbReference>
<feature type="binding site" evidence="10">
    <location>
        <position position="51"/>
    </location>
    <ligand>
        <name>ATP</name>
        <dbReference type="ChEBI" id="CHEBI:30616"/>
    </ligand>
</feature>
<comment type="caution">
    <text evidence="15">The sequence shown here is derived from an EMBL/GenBank/DDBJ whole genome shotgun (WGS) entry which is preliminary data.</text>
</comment>
<comment type="subcellular location">
    <subcellularLocation>
        <location evidence="1">Membrane</location>
        <topology evidence="1">Multi-pass membrane protein</topology>
    </subcellularLocation>
</comment>
<feature type="compositionally biased region" description="Pro residues" evidence="12">
    <location>
        <begin position="630"/>
        <end position="664"/>
    </location>
</feature>
<dbReference type="FunFam" id="1.10.510.10:FF:000238">
    <property type="entry name" value="Mitogen-activated protein kinase"/>
    <property type="match status" value="1"/>
</dbReference>
<feature type="coiled-coil region" evidence="11">
    <location>
        <begin position="1057"/>
        <end position="1087"/>
    </location>
</feature>
<dbReference type="PROSITE" id="PS50011">
    <property type="entry name" value="PROTEIN_KINASE_DOM"/>
    <property type="match status" value="1"/>
</dbReference>
<dbReference type="InterPro" id="IPR000719">
    <property type="entry name" value="Prot_kinase_dom"/>
</dbReference>
<dbReference type="InterPro" id="IPR050117">
    <property type="entry name" value="MAPK"/>
</dbReference>
<evidence type="ECO:0000256" key="7">
    <source>
        <dbReference type="ARBA" id="ARBA00023054"/>
    </source>
</evidence>
<evidence type="ECO:0000256" key="12">
    <source>
        <dbReference type="SAM" id="MobiDB-lite"/>
    </source>
</evidence>
<name>A0A6A4S070_SCOMX</name>
<evidence type="ECO:0000256" key="8">
    <source>
        <dbReference type="ARBA" id="ARBA00023136"/>
    </source>
</evidence>
<evidence type="ECO:0000256" key="2">
    <source>
        <dbReference type="ARBA" id="ARBA00010094"/>
    </source>
</evidence>
<dbReference type="InterPro" id="IPR011009">
    <property type="entry name" value="Kinase-like_dom_sf"/>
</dbReference>
<dbReference type="CDD" id="cd10428">
    <property type="entry name" value="LFG_like"/>
    <property type="match status" value="1"/>
</dbReference>
<evidence type="ECO:0000256" key="3">
    <source>
        <dbReference type="ARBA" id="ARBA00022692"/>
    </source>
</evidence>
<feature type="transmembrane region" description="Helical" evidence="13">
    <location>
        <begin position="853"/>
        <end position="875"/>
    </location>
</feature>
<evidence type="ECO:0000256" key="4">
    <source>
        <dbReference type="ARBA" id="ARBA00022741"/>
    </source>
</evidence>
<dbReference type="GO" id="GO:0016020">
    <property type="term" value="C:membrane"/>
    <property type="evidence" value="ECO:0007669"/>
    <property type="project" value="UniProtKB-SubCell"/>
</dbReference>
<feature type="transmembrane region" description="Helical" evidence="13">
    <location>
        <begin position="828"/>
        <end position="847"/>
    </location>
</feature>
<feature type="region of interest" description="Disordered" evidence="12">
    <location>
        <begin position="375"/>
        <end position="417"/>
    </location>
</feature>
<evidence type="ECO:0000259" key="14">
    <source>
        <dbReference type="PROSITE" id="PS50011"/>
    </source>
</evidence>
<dbReference type="PANTHER" id="PTHR24055">
    <property type="entry name" value="MITOGEN-ACTIVATED PROTEIN KINASE"/>
    <property type="match status" value="1"/>
</dbReference>